<evidence type="ECO:0000256" key="2">
    <source>
        <dbReference type="ARBA" id="ARBA00093469"/>
    </source>
</evidence>
<accession>A0AAV0UMH4</accession>
<dbReference type="EMBL" id="CANTFM010001311">
    <property type="protein sequence ID" value="CAI5738050.1"/>
    <property type="molecule type" value="Genomic_DNA"/>
</dbReference>
<comment type="caution">
    <text evidence="4">The sequence shown here is derived from an EMBL/GenBank/DDBJ whole genome shotgun (WGS) entry which is preliminary data.</text>
</comment>
<dbReference type="GO" id="GO:0006814">
    <property type="term" value="P:sodium ion transport"/>
    <property type="evidence" value="ECO:0007669"/>
    <property type="project" value="InterPro"/>
</dbReference>
<reference evidence="4" key="1">
    <citation type="submission" date="2022-12" db="EMBL/GenBank/DDBJ databases">
        <authorList>
            <person name="Webb A."/>
        </authorList>
    </citation>
    <scope>NUCLEOTIDE SEQUENCE</scope>
    <source>
        <strain evidence="4">Pd1</strain>
    </source>
</reference>
<evidence type="ECO:0000313" key="5">
    <source>
        <dbReference type="Proteomes" id="UP001162029"/>
    </source>
</evidence>
<feature type="domain" description="COMM" evidence="3">
    <location>
        <begin position="137"/>
        <end position="208"/>
    </location>
</feature>
<evidence type="ECO:0000313" key="4">
    <source>
        <dbReference type="EMBL" id="CAI5738050.1"/>
    </source>
</evidence>
<organism evidence="4 5">
    <name type="scientific">Peronospora destructor</name>
    <dbReference type="NCBI Taxonomy" id="86335"/>
    <lineage>
        <taxon>Eukaryota</taxon>
        <taxon>Sar</taxon>
        <taxon>Stramenopiles</taxon>
        <taxon>Oomycota</taxon>
        <taxon>Peronosporomycetes</taxon>
        <taxon>Peronosporales</taxon>
        <taxon>Peronosporaceae</taxon>
        <taxon>Peronospora</taxon>
    </lineage>
</organism>
<dbReference type="PANTHER" id="PTHR31159">
    <property type="entry name" value="COMM DOMAIN-CONTAINING PROTEIN 3"/>
    <property type="match status" value="1"/>
</dbReference>
<dbReference type="AlphaFoldDB" id="A0AAV0UMH4"/>
<name>A0AAV0UMH4_9STRA</name>
<dbReference type="PROSITE" id="PS51269">
    <property type="entry name" value="COMM"/>
    <property type="match status" value="1"/>
</dbReference>
<evidence type="ECO:0000259" key="3">
    <source>
        <dbReference type="PROSITE" id="PS51269"/>
    </source>
</evidence>
<gene>
    <name evidence="4" type="ORF">PDE001_LOCUS6790</name>
</gene>
<sequence>MASSFAANDDAVFLDVNPRVVPPASLVLLSCLSPHSLESLAKAAASELSANPTHTLSLENVKEQQTGSSYEAFAAMCTIVAICARDGGVQTPAEQRHQLYVLGVKDNELQLKLAPVIAAVVPRVRRVLETTNFDFAQVVDVSWRLDYVLRSSGAGSVHEPLYFVQLQLQSPRADDLGLQTVKFTCSVEELRVLVYRIQEAANEVEKLVTGAPSQLRTSA</sequence>
<dbReference type="InterPro" id="IPR037355">
    <property type="entry name" value="COMMD3"/>
</dbReference>
<evidence type="ECO:0000256" key="1">
    <source>
        <dbReference type="ARBA" id="ARBA00016548"/>
    </source>
</evidence>
<dbReference type="InterPro" id="IPR017920">
    <property type="entry name" value="COMM"/>
</dbReference>
<protein>
    <recommendedName>
        <fullName evidence="1">COMM domain-containing protein 3</fullName>
    </recommendedName>
</protein>
<proteinExistence type="inferred from homology"/>
<dbReference type="Pfam" id="PF07258">
    <property type="entry name" value="COMM_domain"/>
    <property type="match status" value="1"/>
</dbReference>
<comment type="similarity">
    <text evidence="2">Belongs to the COMM domain-containing protein 3 family.</text>
</comment>
<keyword evidence="5" id="KW-1185">Reference proteome</keyword>
<dbReference type="Proteomes" id="UP001162029">
    <property type="component" value="Unassembled WGS sequence"/>
</dbReference>
<dbReference type="PANTHER" id="PTHR31159:SF1">
    <property type="entry name" value="COMM DOMAIN-CONTAINING PROTEIN 3"/>
    <property type="match status" value="1"/>
</dbReference>